<dbReference type="PRINTS" id="PR01438">
    <property type="entry name" value="UNVRSLSTRESS"/>
</dbReference>
<comment type="caution">
    <text evidence="3">The sequence shown here is derived from an EMBL/GenBank/DDBJ whole genome shotgun (WGS) entry which is preliminary data.</text>
</comment>
<evidence type="ECO:0000259" key="2">
    <source>
        <dbReference type="Pfam" id="PF00582"/>
    </source>
</evidence>
<evidence type="ECO:0000313" key="4">
    <source>
        <dbReference type="Proteomes" id="UP000664317"/>
    </source>
</evidence>
<dbReference type="RefSeq" id="WP_206577263.1">
    <property type="nucleotide sequence ID" value="NZ_JAFKCT010000002.1"/>
</dbReference>
<dbReference type="InterPro" id="IPR006015">
    <property type="entry name" value="Universal_stress_UspA"/>
</dbReference>
<accession>A0ABS3C031</accession>
<name>A0ABS3C031_9BACT</name>
<dbReference type="SUPFAM" id="SSF52402">
    <property type="entry name" value="Adenine nucleotide alpha hydrolases-like"/>
    <property type="match status" value="2"/>
</dbReference>
<reference evidence="3 4" key="1">
    <citation type="submission" date="2021-03" db="EMBL/GenBank/DDBJ databases">
        <title>novel species isolated from a fishpond in China.</title>
        <authorList>
            <person name="Lu H."/>
            <person name="Cai Z."/>
        </authorList>
    </citation>
    <scope>NUCLEOTIDE SEQUENCE [LARGE SCALE GENOMIC DNA]</scope>
    <source>
        <strain evidence="3 4">H41</strain>
    </source>
</reference>
<dbReference type="InterPro" id="IPR006016">
    <property type="entry name" value="UspA"/>
</dbReference>
<dbReference type="Proteomes" id="UP000664317">
    <property type="component" value="Unassembled WGS sequence"/>
</dbReference>
<comment type="similarity">
    <text evidence="1">Belongs to the universal stress protein A family.</text>
</comment>
<dbReference type="PANTHER" id="PTHR46268">
    <property type="entry name" value="STRESS RESPONSE PROTEIN NHAX"/>
    <property type="match status" value="1"/>
</dbReference>
<dbReference type="PANTHER" id="PTHR46268:SF6">
    <property type="entry name" value="UNIVERSAL STRESS PROTEIN UP12"/>
    <property type="match status" value="1"/>
</dbReference>
<sequence length="266" mass="29566">MTIIVPLDFSENSLRALEFAISVADKRNGKITLVHVVNVAYDFAAQTASALASMYTDGEKLLKKTVKEHEATLDMDYEILEGNPSINIARIAEEREATLIVMGTQGASGIKKALIGSTTVSVVREAGCPVLVVPAGAQLTNIRKVTLALEFANHEERFIDWIVEMSGRWDLALEVLHVQTNADFKEGLAVMGLEGYLQKKYPGKAVRIHTFYAASASQGLELYLEEHDNIILVMCHQHQNLWDQIFQKSQSIEMAYHTHVPLLIMN</sequence>
<evidence type="ECO:0000256" key="1">
    <source>
        <dbReference type="ARBA" id="ARBA00008791"/>
    </source>
</evidence>
<gene>
    <name evidence="3" type="ORF">J0A68_05855</name>
</gene>
<dbReference type="Gene3D" id="3.40.50.12370">
    <property type="match status" value="1"/>
</dbReference>
<dbReference type="EMBL" id="JAFKCT010000002">
    <property type="protein sequence ID" value="MBN7810470.1"/>
    <property type="molecule type" value="Genomic_DNA"/>
</dbReference>
<keyword evidence="4" id="KW-1185">Reference proteome</keyword>
<dbReference type="Pfam" id="PF00582">
    <property type="entry name" value="Usp"/>
    <property type="match status" value="1"/>
</dbReference>
<feature type="domain" description="UspA" evidence="2">
    <location>
        <begin position="2"/>
        <end position="134"/>
    </location>
</feature>
<organism evidence="3 4">
    <name type="scientific">Algoriphagus oliviformis</name>
    <dbReference type="NCBI Taxonomy" id="2811231"/>
    <lineage>
        <taxon>Bacteria</taxon>
        <taxon>Pseudomonadati</taxon>
        <taxon>Bacteroidota</taxon>
        <taxon>Cytophagia</taxon>
        <taxon>Cytophagales</taxon>
        <taxon>Cyclobacteriaceae</taxon>
        <taxon>Algoriphagus</taxon>
    </lineage>
</organism>
<dbReference type="CDD" id="cd00293">
    <property type="entry name" value="USP-like"/>
    <property type="match status" value="1"/>
</dbReference>
<protein>
    <submittedName>
        <fullName evidence="3">Universal stress protein</fullName>
    </submittedName>
</protein>
<evidence type="ECO:0000313" key="3">
    <source>
        <dbReference type="EMBL" id="MBN7810470.1"/>
    </source>
</evidence>
<proteinExistence type="inferred from homology"/>